<accession>A0A0P9YF69</accession>
<comment type="caution">
    <text evidence="4">The sequence shown here is derived from an EMBL/GenBank/DDBJ whole genome shotgun (WGS) entry which is preliminary data.</text>
</comment>
<name>A0A0P9YF69_9PSED</name>
<dbReference type="Pfam" id="PF01370">
    <property type="entry name" value="Epimerase"/>
    <property type="match status" value="2"/>
</dbReference>
<evidence type="ECO:0000259" key="3">
    <source>
        <dbReference type="Pfam" id="PF01370"/>
    </source>
</evidence>
<comment type="pathway">
    <text evidence="1">Bacterial outer membrane biogenesis; LPS O-antigen biosynthesis.</text>
</comment>
<dbReference type="Proteomes" id="UP000050562">
    <property type="component" value="Unassembled WGS sequence"/>
</dbReference>
<dbReference type="RefSeq" id="WP_057409463.1">
    <property type="nucleotide sequence ID" value="NZ_LJRC01000145.1"/>
</dbReference>
<evidence type="ECO:0000313" key="5">
    <source>
        <dbReference type="Proteomes" id="UP000050562"/>
    </source>
</evidence>
<organism evidence="4 5">
    <name type="scientific">Pseudomonas syringae pv. primulae</name>
    <dbReference type="NCBI Taxonomy" id="251707"/>
    <lineage>
        <taxon>Bacteria</taxon>
        <taxon>Pseudomonadati</taxon>
        <taxon>Pseudomonadota</taxon>
        <taxon>Gammaproteobacteria</taxon>
        <taxon>Pseudomonadales</taxon>
        <taxon>Pseudomonadaceae</taxon>
        <taxon>Pseudomonas</taxon>
    </lineage>
</organism>
<dbReference type="InterPro" id="IPR036291">
    <property type="entry name" value="NAD(P)-bd_dom_sf"/>
</dbReference>
<dbReference type="PANTHER" id="PTHR43000">
    <property type="entry name" value="DTDP-D-GLUCOSE 4,6-DEHYDRATASE-RELATED"/>
    <property type="match status" value="1"/>
</dbReference>
<feature type="domain" description="NAD-dependent epimerase/dehydratase" evidence="3">
    <location>
        <begin position="180"/>
        <end position="286"/>
    </location>
</feature>
<dbReference type="Gene3D" id="3.40.50.720">
    <property type="entry name" value="NAD(P)-binding Rossmann-like Domain"/>
    <property type="match status" value="1"/>
</dbReference>
<evidence type="ECO:0000256" key="1">
    <source>
        <dbReference type="ARBA" id="ARBA00005125"/>
    </source>
</evidence>
<evidence type="ECO:0000256" key="2">
    <source>
        <dbReference type="ARBA" id="ARBA00007637"/>
    </source>
</evidence>
<proteinExistence type="inferred from homology"/>
<protein>
    <submittedName>
        <fullName evidence="4">Tellurite resistance protein TerY</fullName>
    </submittedName>
</protein>
<feature type="domain" description="NAD-dependent epimerase/dehydratase" evidence="3">
    <location>
        <begin position="5"/>
        <end position="137"/>
    </location>
</feature>
<comment type="similarity">
    <text evidence="2">Belongs to the NAD(P)-dependent epimerase/dehydratase family.</text>
</comment>
<dbReference type="SUPFAM" id="SSF51735">
    <property type="entry name" value="NAD(P)-binding Rossmann-fold domains"/>
    <property type="match status" value="1"/>
</dbReference>
<dbReference type="AlphaFoldDB" id="A0A0P9YF69"/>
<dbReference type="InterPro" id="IPR001509">
    <property type="entry name" value="Epimerase_deHydtase"/>
</dbReference>
<reference evidence="4 5" key="1">
    <citation type="submission" date="2015-09" db="EMBL/GenBank/DDBJ databases">
        <title>Genome announcement of multiple Pseudomonas syringae strains.</title>
        <authorList>
            <person name="Thakur S."/>
            <person name="Wang P.W."/>
            <person name="Gong Y."/>
            <person name="Weir B.S."/>
            <person name="Guttman D.S."/>
        </authorList>
    </citation>
    <scope>NUCLEOTIDE SEQUENCE [LARGE SCALE GENOMIC DNA]</scope>
    <source>
        <strain evidence="4 5">ICMP3956</strain>
    </source>
</reference>
<dbReference type="EMBL" id="LJRC01000145">
    <property type="protein sequence ID" value="KPY36462.1"/>
    <property type="molecule type" value="Genomic_DNA"/>
</dbReference>
<evidence type="ECO:0000313" key="4">
    <source>
        <dbReference type="EMBL" id="KPY36462.1"/>
    </source>
</evidence>
<dbReference type="PATRIC" id="fig|251707.3.peg.2165"/>
<gene>
    <name evidence="4" type="ORF">ALO52_200206</name>
</gene>
<sequence length="364" mass="38852">MTQRVLITGGAGFIGSRLVKALLRQDPAQQIWVFDNLHPQVHGENPETPVFPEGVHFVRGDVADAAALIAVVQQAQPELVYHLAAETGTGQSYDEPTRYCAVNVLGTTNLIEALRGVDTTRRVVLAASRAVYGEGGYRDAAGVEFVGLPRQPQSMTEGDFSVPLPKAASLPATPSASHSGLPPAPASVYASTKLMQEYLLCQAGEGAGWEVTILRFQNVYGPGQSLRNPYTGVLSIFARQLIAGGQLAIFEDGEIARDFVFVDDVVASLVCASLHPVEHGSIIDIGSGEAVTILDMARMLMRALGVSDDAYTVTGQFRIGDIRYACADISAAAARLQWAPQVSIQSGVQQLADWAKIEFKTATL</sequence>